<keyword evidence="2" id="KW-1185">Reference proteome</keyword>
<name>A0ABQ6NES7_9STRA</name>
<dbReference type="EMBL" id="BRYB01006453">
    <property type="protein sequence ID" value="GMI57991.1"/>
    <property type="molecule type" value="Genomic_DNA"/>
</dbReference>
<reference evidence="1 2" key="1">
    <citation type="journal article" date="2023" name="Commun. Biol.">
        <title>Genome analysis of Parmales, the sister group of diatoms, reveals the evolutionary specialization of diatoms from phago-mixotrophs to photoautotrophs.</title>
        <authorList>
            <person name="Ban H."/>
            <person name="Sato S."/>
            <person name="Yoshikawa S."/>
            <person name="Yamada K."/>
            <person name="Nakamura Y."/>
            <person name="Ichinomiya M."/>
            <person name="Sato N."/>
            <person name="Blanc-Mathieu R."/>
            <person name="Endo H."/>
            <person name="Kuwata A."/>
            <person name="Ogata H."/>
        </authorList>
    </citation>
    <scope>NUCLEOTIDE SEQUENCE [LARGE SCALE GENOMIC DNA]</scope>
</reference>
<organism evidence="1 2">
    <name type="scientific">Tetraparma gracilis</name>
    <dbReference type="NCBI Taxonomy" id="2962635"/>
    <lineage>
        <taxon>Eukaryota</taxon>
        <taxon>Sar</taxon>
        <taxon>Stramenopiles</taxon>
        <taxon>Ochrophyta</taxon>
        <taxon>Bolidophyceae</taxon>
        <taxon>Parmales</taxon>
        <taxon>Triparmaceae</taxon>
        <taxon>Tetraparma</taxon>
    </lineage>
</organism>
<evidence type="ECO:0008006" key="3">
    <source>
        <dbReference type="Google" id="ProtNLM"/>
    </source>
</evidence>
<evidence type="ECO:0000313" key="1">
    <source>
        <dbReference type="EMBL" id="GMI57991.1"/>
    </source>
</evidence>
<comment type="caution">
    <text evidence="1">The sequence shown here is derived from an EMBL/GenBank/DDBJ whole genome shotgun (WGS) entry which is preliminary data.</text>
</comment>
<dbReference type="InterPro" id="IPR008775">
    <property type="entry name" value="Phytyl_CoA_dOase-like"/>
</dbReference>
<sequence>MEVDFDCPSPRFSLTSPESISEFRAHLDAYGYAVVASAADSNQVATLKSLQWDLLEGPTKCLDRNDHQTWEHPAWYPNPSNGIVPGAGHSEFMWQLRQLPKVLQAFSVIWKTPPSSLITSFDVCNAFRPYVNDPTHLTDGGWWHLDQNSILPSKSGKVCVQGLVSLTDCDATTGGLCVIPGSHLAHASLCESSKLGNALKQDFVPIDANHDILKQPKKLVTCLAGDLCVWDSRLVHCNTPADMDVVARKLAEKPAPSKELLRQVGYVCMTPRSFASRETLRLRRIAYETGISTSHWPHCNVNVPRFEWDGTAGPSVNDPDAATPLVRSLVGYNDSKCAIS</sequence>
<dbReference type="PANTHER" id="PTHR31630:SF6">
    <property type="entry name" value="PHYTANOYL-COA DIOXYGENASE-RELATED"/>
    <property type="match status" value="1"/>
</dbReference>
<protein>
    <recommendedName>
        <fullName evidence="3">Phytanoyl-CoA dioxygenase</fullName>
    </recommendedName>
</protein>
<dbReference type="Pfam" id="PF05721">
    <property type="entry name" value="PhyH"/>
    <property type="match status" value="1"/>
</dbReference>
<dbReference type="SUPFAM" id="SSF51197">
    <property type="entry name" value="Clavaminate synthase-like"/>
    <property type="match status" value="1"/>
</dbReference>
<dbReference type="Proteomes" id="UP001165060">
    <property type="component" value="Unassembled WGS sequence"/>
</dbReference>
<proteinExistence type="predicted"/>
<dbReference type="Gene3D" id="2.60.120.620">
    <property type="entry name" value="q2cbj1_9rhob like domain"/>
    <property type="match status" value="1"/>
</dbReference>
<dbReference type="PANTHER" id="PTHR31630">
    <property type="entry name" value="PHYTANOYL-COA DIOXYGENASE-RELATED-RELATED"/>
    <property type="match status" value="1"/>
</dbReference>
<gene>
    <name evidence="1" type="ORF">TeGR_g7689</name>
</gene>
<evidence type="ECO:0000313" key="2">
    <source>
        <dbReference type="Proteomes" id="UP001165060"/>
    </source>
</evidence>
<accession>A0ABQ6NES7</accession>